<dbReference type="AlphaFoldDB" id="A0A089NMA6"/>
<gene>
    <name evidence="2" type="ORF">MOC_1271</name>
</gene>
<dbReference type="Pfam" id="PF08000">
    <property type="entry name" value="bPH_1"/>
    <property type="match status" value="1"/>
</dbReference>
<dbReference type="InterPro" id="IPR037063">
    <property type="entry name" value="PHb_sf"/>
</dbReference>
<dbReference type="RefSeq" id="WP_043345852.1">
    <property type="nucleotide sequence ID" value="NZ_CP003811.1"/>
</dbReference>
<feature type="domain" description="Bacterial Pleckstrin homology" evidence="1">
    <location>
        <begin position="2"/>
        <end position="121"/>
    </location>
</feature>
<dbReference type="InterPro" id="IPR012544">
    <property type="entry name" value="PHb"/>
</dbReference>
<organism evidence="2 3">
    <name type="scientific">Methylobacterium oryzae CBMB20</name>
    <dbReference type="NCBI Taxonomy" id="693986"/>
    <lineage>
        <taxon>Bacteria</taxon>
        <taxon>Pseudomonadati</taxon>
        <taxon>Pseudomonadota</taxon>
        <taxon>Alphaproteobacteria</taxon>
        <taxon>Hyphomicrobiales</taxon>
        <taxon>Methylobacteriaceae</taxon>
        <taxon>Methylobacterium</taxon>
    </lineage>
</organism>
<reference evidence="2 3" key="1">
    <citation type="journal article" date="2014" name="PLoS ONE">
        <title>Genome Information of Methylobacterium oryzae, a Plant-Probiotic Methylotroph in the Phyllosphere.</title>
        <authorList>
            <person name="Kwak M.J."/>
            <person name="Jeong H."/>
            <person name="Madhaiyan M."/>
            <person name="Lee Y."/>
            <person name="Sa T.M."/>
            <person name="Oh T.K."/>
            <person name="Kim J.F."/>
        </authorList>
    </citation>
    <scope>NUCLEOTIDE SEQUENCE [LARGE SCALE GENOMIC DNA]</scope>
    <source>
        <strain evidence="2 3">CBMB20</strain>
    </source>
</reference>
<dbReference type="HOGENOM" id="CLU_137895_0_0_5"/>
<dbReference type="PANTHER" id="PTHR35796">
    <property type="entry name" value="HYPOTHETICAL CYTOSOLIC PROTEIN"/>
    <property type="match status" value="1"/>
</dbReference>
<evidence type="ECO:0000259" key="1">
    <source>
        <dbReference type="Pfam" id="PF08000"/>
    </source>
</evidence>
<dbReference type="PANTHER" id="PTHR35796:SF3">
    <property type="entry name" value="BHLH DOMAIN-CONTAINING PROTEIN"/>
    <property type="match status" value="1"/>
</dbReference>
<protein>
    <submittedName>
        <fullName evidence="2">Protein of unassigned function</fullName>
    </submittedName>
</protein>
<evidence type="ECO:0000313" key="3">
    <source>
        <dbReference type="Proteomes" id="UP000029492"/>
    </source>
</evidence>
<evidence type="ECO:0000313" key="2">
    <source>
        <dbReference type="EMBL" id="AIQ89026.1"/>
    </source>
</evidence>
<dbReference type="Gene3D" id="2.30.29.50">
    <property type="entry name" value="Bacterial Pleckstrin homology domain"/>
    <property type="match status" value="1"/>
</dbReference>
<dbReference type="EMBL" id="CP003811">
    <property type="protein sequence ID" value="AIQ89026.1"/>
    <property type="molecule type" value="Genomic_DNA"/>
</dbReference>
<dbReference type="eggNOG" id="ENOG503172B">
    <property type="taxonomic scope" value="Bacteria"/>
</dbReference>
<dbReference type="GeneID" id="96606569"/>
<dbReference type="KEGG" id="mor:MOC_1271"/>
<dbReference type="Proteomes" id="UP000029492">
    <property type="component" value="Chromosome"/>
</dbReference>
<sequence>MGLLDGLLGHGSAVDAASLERRLDGILIDGETARLAFKIIRDVFVFTERRVILIDVQGVTGSKVEFLSVPYRAIVRFSVETAGTFDLDAELKIWVSGAAEPIQRTLKKGADIRGIQRALAEGVLR</sequence>
<accession>A0A089NMA6</accession>
<name>A0A089NMA6_9HYPH</name>
<proteinExistence type="predicted"/>
<dbReference type="CDD" id="cd13225">
    <property type="entry name" value="PH-like_bacteria"/>
    <property type="match status" value="1"/>
</dbReference>
<dbReference type="SUPFAM" id="SSF50729">
    <property type="entry name" value="PH domain-like"/>
    <property type="match status" value="1"/>
</dbReference>
<keyword evidence="3" id="KW-1185">Reference proteome</keyword>